<protein>
    <recommendedName>
        <fullName evidence="4">Lipoprotein</fullName>
    </recommendedName>
</protein>
<dbReference type="Proteomes" id="UP001056336">
    <property type="component" value="Chromosome"/>
</dbReference>
<keyword evidence="3" id="KW-1185">Reference proteome</keyword>
<sequence>MKVRSGTFRPGRIRALAALPLLVMAGAGLSACDTKVGTAAVINGHKITESDLNSYLTSSVQPVPGNNGSVPARFFALSILVNREIGPNLVAAAGEKPTPAQEAQARKAISDSATTNGIEGQLSKLGFAPKFYQAYLDEQTQVSLLGAKVTSAQQLAGVVKKAGLNVSVNPRYGGWDARTLSLTEVGKKQLPNALTLGTTLPGDATASPTP</sequence>
<organism evidence="2 3">
    <name type="scientific">Jatrophihabitans telluris</name>
    <dbReference type="NCBI Taxonomy" id="2038343"/>
    <lineage>
        <taxon>Bacteria</taxon>
        <taxon>Bacillati</taxon>
        <taxon>Actinomycetota</taxon>
        <taxon>Actinomycetes</taxon>
        <taxon>Jatrophihabitantales</taxon>
        <taxon>Jatrophihabitantaceae</taxon>
        <taxon>Jatrophihabitans</taxon>
    </lineage>
</organism>
<evidence type="ECO:0000313" key="2">
    <source>
        <dbReference type="EMBL" id="UQX89379.1"/>
    </source>
</evidence>
<reference evidence="2" key="1">
    <citation type="journal article" date="2018" name="Int. J. Syst. Evol. Microbiol.">
        <title>Jatrophihabitans telluris sp. nov., isolated from sediment soil of lava forest wetlands and the emended description of the genus Jatrophihabitans.</title>
        <authorList>
            <person name="Lee K.C."/>
            <person name="Suh M.K."/>
            <person name="Eom M.K."/>
            <person name="Kim K.K."/>
            <person name="Kim J.S."/>
            <person name="Kim D.S."/>
            <person name="Ko S.H."/>
            <person name="Shin Y.K."/>
            <person name="Lee J.S."/>
        </authorList>
    </citation>
    <scope>NUCLEOTIDE SEQUENCE</scope>
    <source>
        <strain evidence="2">N237</strain>
    </source>
</reference>
<dbReference type="RefSeq" id="WP_249773275.1">
    <property type="nucleotide sequence ID" value="NZ_CP097332.1"/>
</dbReference>
<dbReference type="EMBL" id="CP097332">
    <property type="protein sequence ID" value="UQX89379.1"/>
    <property type="molecule type" value="Genomic_DNA"/>
</dbReference>
<keyword evidence="1" id="KW-0732">Signal</keyword>
<reference evidence="2" key="2">
    <citation type="submission" date="2022-05" db="EMBL/GenBank/DDBJ databases">
        <authorList>
            <person name="Kim J.-S."/>
            <person name="Lee K."/>
            <person name="Suh M."/>
            <person name="Eom M."/>
            <person name="Kim J.-S."/>
            <person name="Kim D.-S."/>
            <person name="Ko S.-H."/>
            <person name="Shin Y."/>
            <person name="Lee J.-S."/>
        </authorList>
    </citation>
    <scope>NUCLEOTIDE SEQUENCE</scope>
    <source>
        <strain evidence="2">N237</strain>
    </source>
</reference>
<evidence type="ECO:0008006" key="4">
    <source>
        <dbReference type="Google" id="ProtNLM"/>
    </source>
</evidence>
<accession>A0ABY4R2X5</accession>
<proteinExistence type="predicted"/>
<evidence type="ECO:0000313" key="3">
    <source>
        <dbReference type="Proteomes" id="UP001056336"/>
    </source>
</evidence>
<gene>
    <name evidence="2" type="ORF">M6D93_05080</name>
</gene>
<dbReference type="PROSITE" id="PS51257">
    <property type="entry name" value="PROKAR_LIPOPROTEIN"/>
    <property type="match status" value="1"/>
</dbReference>
<name>A0ABY4R2X5_9ACTN</name>
<feature type="signal peptide" evidence="1">
    <location>
        <begin position="1"/>
        <end position="30"/>
    </location>
</feature>
<feature type="chain" id="PRO_5046958093" description="Lipoprotein" evidence="1">
    <location>
        <begin position="31"/>
        <end position="210"/>
    </location>
</feature>
<evidence type="ECO:0000256" key="1">
    <source>
        <dbReference type="SAM" id="SignalP"/>
    </source>
</evidence>